<reference evidence="2 3" key="1">
    <citation type="submission" date="2017-04" db="EMBL/GenBank/DDBJ databases">
        <title>High diversity of culturable Acinetobacter species in natural soil and water ecosystems.</title>
        <authorList>
            <person name="Nemec A."/>
            <person name="Radolfova-Krizova L."/>
        </authorList>
    </citation>
    <scope>NUCLEOTIDE SEQUENCE [LARGE SCALE GENOMIC DNA]</scope>
    <source>
        <strain evidence="2 3">ANC 4999</strain>
    </source>
</reference>
<dbReference type="Gene3D" id="1.10.287.700">
    <property type="entry name" value="Helix hairpin bin"/>
    <property type="match status" value="1"/>
</dbReference>
<dbReference type="EMBL" id="NEGB01000001">
    <property type="protein sequence ID" value="OTG67114.1"/>
    <property type="molecule type" value="Genomic_DNA"/>
</dbReference>
<evidence type="ECO:0000313" key="3">
    <source>
        <dbReference type="Proteomes" id="UP000242765"/>
    </source>
</evidence>
<organism evidence="2 3">
    <name type="scientific">Acinetobacter silvestris</name>
    <dbReference type="NCBI Taxonomy" id="1977882"/>
    <lineage>
        <taxon>Bacteria</taxon>
        <taxon>Pseudomonadati</taxon>
        <taxon>Pseudomonadota</taxon>
        <taxon>Gammaproteobacteria</taxon>
        <taxon>Moraxellales</taxon>
        <taxon>Moraxellaceae</taxon>
        <taxon>Acinetobacter</taxon>
    </lineage>
</organism>
<dbReference type="AlphaFoldDB" id="A0A1Y3CMQ7"/>
<gene>
    <name evidence="2" type="ORF">B9T28_00245</name>
</gene>
<dbReference type="Proteomes" id="UP000242765">
    <property type="component" value="Unassembled WGS sequence"/>
</dbReference>
<comment type="caution">
    <text evidence="2">The sequence shown here is derived from an EMBL/GenBank/DDBJ whole genome shotgun (WGS) entry which is preliminary data.</text>
</comment>
<proteinExistence type="predicted"/>
<feature type="signal peptide" evidence="1">
    <location>
        <begin position="1"/>
        <end position="24"/>
    </location>
</feature>
<protein>
    <submittedName>
        <fullName evidence="2">Uncharacterized protein</fullName>
    </submittedName>
</protein>
<accession>A0A1Y3CMQ7</accession>
<keyword evidence="3" id="KW-1185">Reference proteome</keyword>
<evidence type="ECO:0000256" key="1">
    <source>
        <dbReference type="SAM" id="SignalP"/>
    </source>
</evidence>
<keyword evidence="1" id="KW-0732">Signal</keyword>
<dbReference type="RefSeq" id="WP_252053395.1">
    <property type="nucleotide sequence ID" value="NZ_NEGB01000001.1"/>
</dbReference>
<feature type="chain" id="PRO_5012824838" evidence="1">
    <location>
        <begin position="25"/>
        <end position="186"/>
    </location>
</feature>
<name>A0A1Y3CMQ7_9GAMM</name>
<sequence>MNTMKVFCLAATILATPSFLYAQATNNTKTVPYGDNPNIFKVLAYKTGEKIQNTAEKVGTATEKGIQKIKPKVDETWDNTKTYTTEQAEIAKENTRKGIDTAIKKVNETKDSVIGTSGGNVPIQHNSLSQNSGLANTTTPVTAPLVSTPTKNAVAVSKITQAAAPINNNSSKQNITQDEISADIPH</sequence>
<evidence type="ECO:0000313" key="2">
    <source>
        <dbReference type="EMBL" id="OTG67114.1"/>
    </source>
</evidence>